<dbReference type="KEGG" id="tvd:SG34_024470"/>
<name>A0AAF0C923_9GAMM</name>
<dbReference type="AlphaFoldDB" id="A0AAF0C923"/>
<evidence type="ECO:0000313" key="1">
    <source>
        <dbReference type="EMBL" id="WDE04454.1"/>
    </source>
</evidence>
<evidence type="ECO:0008006" key="3">
    <source>
        <dbReference type="Google" id="ProtNLM"/>
    </source>
</evidence>
<sequence length="200" mass="22046">MKRKNSRSLKQAGMRLSALLALPALLLLGGCSQTPSHLIVAPQVMTANSGKYANKQAHIRVLDMRTGNHIVQISRPEKAAQLFSSQAPLKEILTQSLSSQWSKQGMAMTPVAANNIEVSIDQALVKVEQQLMQYQVKSEIVLTVKIDNGVATLTNTFRNRGSSHGPLKADLAVLERDFNQQLALLLAQIIDNHEIQQFIR</sequence>
<reference evidence="1 2" key="1">
    <citation type="journal article" date="2015" name="Genome Announc.">
        <title>Draft Genome Sequences of Marine Isolates of Thalassomonas viridans and Thalassomonas actiniarum.</title>
        <authorList>
            <person name="Olonade I."/>
            <person name="van Zyl L.J."/>
            <person name="Trindade M."/>
        </authorList>
    </citation>
    <scope>NUCLEOTIDE SEQUENCE [LARGE SCALE GENOMIC DNA]</scope>
    <source>
        <strain evidence="1 2">XOM25</strain>
    </source>
</reference>
<accession>A0AAF0C923</accession>
<organism evidence="1 2">
    <name type="scientific">Thalassomonas viridans</name>
    <dbReference type="NCBI Taxonomy" id="137584"/>
    <lineage>
        <taxon>Bacteria</taxon>
        <taxon>Pseudomonadati</taxon>
        <taxon>Pseudomonadota</taxon>
        <taxon>Gammaproteobacteria</taxon>
        <taxon>Alteromonadales</taxon>
        <taxon>Colwelliaceae</taxon>
        <taxon>Thalassomonas</taxon>
    </lineage>
</organism>
<protein>
    <recommendedName>
        <fullName evidence="3">Lipoprotein</fullName>
    </recommendedName>
</protein>
<dbReference type="PROSITE" id="PS51257">
    <property type="entry name" value="PROKAR_LIPOPROTEIN"/>
    <property type="match status" value="1"/>
</dbReference>
<dbReference type="Pfam" id="PF03923">
    <property type="entry name" value="Lipoprotein_16"/>
    <property type="match status" value="1"/>
</dbReference>
<dbReference type="Proteomes" id="UP000032352">
    <property type="component" value="Chromosome"/>
</dbReference>
<evidence type="ECO:0000313" key="2">
    <source>
        <dbReference type="Proteomes" id="UP000032352"/>
    </source>
</evidence>
<dbReference type="EMBL" id="CP059733">
    <property type="protein sequence ID" value="WDE04454.1"/>
    <property type="molecule type" value="Genomic_DNA"/>
</dbReference>
<dbReference type="RefSeq" id="WP_053047299.1">
    <property type="nucleotide sequence ID" value="NZ_CP059733.1"/>
</dbReference>
<keyword evidence="2" id="KW-1185">Reference proteome</keyword>
<gene>
    <name evidence="1" type="ORF">SG34_024470</name>
</gene>
<proteinExistence type="predicted"/>
<reference evidence="1 2" key="2">
    <citation type="journal article" date="2022" name="Mar. Drugs">
        <title>Bioassay-Guided Fractionation Leads to the Detection of Cholic Acid Generated by the Rare Thalassomonas sp.</title>
        <authorList>
            <person name="Pheiffer F."/>
            <person name="Schneider Y.K."/>
            <person name="Hansen E.H."/>
            <person name="Andersen J.H."/>
            <person name="Isaksson J."/>
            <person name="Busche T."/>
            <person name="R C."/>
            <person name="Kalinowski J."/>
            <person name="Zyl L.V."/>
            <person name="Trindade M."/>
        </authorList>
    </citation>
    <scope>NUCLEOTIDE SEQUENCE [LARGE SCALE GENOMIC DNA]</scope>
    <source>
        <strain evidence="1 2">XOM25</strain>
    </source>
</reference>
<dbReference type="InterPro" id="IPR005619">
    <property type="entry name" value="Uncharacterised_YajG"/>
</dbReference>